<proteinExistence type="predicted"/>
<dbReference type="HOGENOM" id="CLU_554306_0_0_1"/>
<gene>
    <name evidence="2" type="ORF">COCVIDRAFT_12737</name>
</gene>
<accession>W7ERZ8</accession>
<feature type="compositionally biased region" description="Low complexity" evidence="1">
    <location>
        <begin position="127"/>
        <end position="137"/>
    </location>
</feature>
<dbReference type="RefSeq" id="XP_014560410.1">
    <property type="nucleotide sequence ID" value="XM_014704924.1"/>
</dbReference>
<evidence type="ECO:0000313" key="3">
    <source>
        <dbReference type="Proteomes" id="UP000054337"/>
    </source>
</evidence>
<feature type="region of interest" description="Disordered" evidence="1">
    <location>
        <begin position="195"/>
        <end position="231"/>
    </location>
</feature>
<dbReference type="GeneID" id="26251206"/>
<dbReference type="EMBL" id="KI968702">
    <property type="protein sequence ID" value="EUN30856.1"/>
    <property type="molecule type" value="Genomic_DNA"/>
</dbReference>
<dbReference type="Proteomes" id="UP000054337">
    <property type="component" value="Unassembled WGS sequence"/>
</dbReference>
<organism evidence="2 3">
    <name type="scientific">Bipolaris victoriae (strain FI3)</name>
    <name type="common">Victoria blight of oats agent</name>
    <name type="synonym">Cochliobolus victoriae</name>
    <dbReference type="NCBI Taxonomy" id="930091"/>
    <lineage>
        <taxon>Eukaryota</taxon>
        <taxon>Fungi</taxon>
        <taxon>Dikarya</taxon>
        <taxon>Ascomycota</taxon>
        <taxon>Pezizomycotina</taxon>
        <taxon>Dothideomycetes</taxon>
        <taxon>Pleosporomycetidae</taxon>
        <taxon>Pleosporales</taxon>
        <taxon>Pleosporineae</taxon>
        <taxon>Pleosporaceae</taxon>
        <taxon>Bipolaris</taxon>
    </lineage>
</organism>
<feature type="region of interest" description="Disordered" evidence="1">
    <location>
        <begin position="71"/>
        <end position="164"/>
    </location>
</feature>
<feature type="compositionally biased region" description="Polar residues" evidence="1">
    <location>
        <begin position="99"/>
        <end position="110"/>
    </location>
</feature>
<sequence>MAQSSRATRVTTTISGHLTVSSTALSQHLDTIHQVFGVSRAPHPFIMHFDLLSLKARKSISQLLCRKNDTESNLSGVDRNLIERGTTPGPSPDKASVRPNANDSPSSNESPSRRKGLVGSLKENKLRSINSLRSLRSPTKAKQPEVETSPCADSPRTPMPRPRSSLLLSFQESPVDEPLFDLSRTDSTDFGHEFCYSSPLPIPSSENQKPQSFDSSSAIPDGTIPSSPAPLRRLLDQDQNEDFPSPMFGPAFDLDLTCVDLLAPLQDDMQESHQIQGTSREMTAIVQAAAEHRHVPTRSSESEQSNTDNITELVNDRRFMQEDSAVHELTEKFDQHCLNTNAGTTDPSNNVLMIIGKDYMLRVFHNGDLKRRIRIAAYNGHAYAPNNELEMIFARREEDFAAAERILPELDRFVVLNGDMLGNTNRELVLDEALAEGILPEWLDLDLDMESTERLHSRISNAGKRQNRESTWGQHAGLYDGTGYGTGSSSRSSTAAETGMDDTCRYVEKGNPEDDIADILPGVYEKTYPCRSTPDSSR</sequence>
<dbReference type="AlphaFoldDB" id="W7ERZ8"/>
<name>W7ERZ8_BIPV3</name>
<keyword evidence="3" id="KW-1185">Reference proteome</keyword>
<protein>
    <submittedName>
        <fullName evidence="2">Uncharacterized protein</fullName>
    </submittedName>
</protein>
<evidence type="ECO:0000256" key="1">
    <source>
        <dbReference type="SAM" id="MobiDB-lite"/>
    </source>
</evidence>
<reference evidence="2 3" key="1">
    <citation type="journal article" date="2013" name="PLoS Genet.">
        <title>Comparative genome structure, secondary metabolite, and effector coding capacity across Cochliobolus pathogens.</title>
        <authorList>
            <person name="Condon B.J."/>
            <person name="Leng Y."/>
            <person name="Wu D."/>
            <person name="Bushley K.E."/>
            <person name="Ohm R.A."/>
            <person name="Otillar R."/>
            <person name="Martin J."/>
            <person name="Schackwitz W."/>
            <person name="Grimwood J."/>
            <person name="MohdZainudin N."/>
            <person name="Xue C."/>
            <person name="Wang R."/>
            <person name="Manning V.A."/>
            <person name="Dhillon B."/>
            <person name="Tu Z.J."/>
            <person name="Steffenson B.J."/>
            <person name="Salamov A."/>
            <person name="Sun H."/>
            <person name="Lowry S."/>
            <person name="LaButti K."/>
            <person name="Han J."/>
            <person name="Copeland A."/>
            <person name="Lindquist E."/>
            <person name="Barry K."/>
            <person name="Schmutz J."/>
            <person name="Baker S.E."/>
            <person name="Ciuffetti L.M."/>
            <person name="Grigoriev I.V."/>
            <person name="Zhong S."/>
            <person name="Turgeon B.G."/>
        </authorList>
    </citation>
    <scope>NUCLEOTIDE SEQUENCE [LARGE SCALE GENOMIC DNA]</scope>
    <source>
        <strain evidence="2 3">FI3</strain>
    </source>
</reference>
<feature type="compositionally biased region" description="Polar residues" evidence="1">
    <location>
        <begin position="204"/>
        <end position="218"/>
    </location>
</feature>
<dbReference type="OrthoDB" id="498204at2759"/>
<evidence type="ECO:0000313" key="2">
    <source>
        <dbReference type="EMBL" id="EUN30856.1"/>
    </source>
</evidence>